<evidence type="ECO:0000256" key="9">
    <source>
        <dbReference type="ARBA" id="ARBA00022741"/>
    </source>
</evidence>
<dbReference type="SMART" id="SM00387">
    <property type="entry name" value="HATPase_c"/>
    <property type="match status" value="1"/>
</dbReference>
<evidence type="ECO:0000313" key="19">
    <source>
        <dbReference type="Proteomes" id="UP000622687"/>
    </source>
</evidence>
<dbReference type="SMART" id="SM00388">
    <property type="entry name" value="HisKA"/>
    <property type="match status" value="1"/>
</dbReference>
<dbReference type="Proteomes" id="UP000622687">
    <property type="component" value="Unassembled WGS sequence"/>
</dbReference>
<name>A0A934I048_9CLOT</name>
<dbReference type="InterPro" id="IPR003661">
    <property type="entry name" value="HisK_dim/P_dom"/>
</dbReference>
<dbReference type="PANTHER" id="PTHR45528">
    <property type="entry name" value="SENSOR HISTIDINE KINASE CPXA"/>
    <property type="match status" value="1"/>
</dbReference>
<dbReference type="RefSeq" id="WP_211143343.1">
    <property type="nucleotide sequence ID" value="NZ_JAEEGB010000016.1"/>
</dbReference>
<dbReference type="InterPro" id="IPR003594">
    <property type="entry name" value="HATPase_dom"/>
</dbReference>
<dbReference type="EMBL" id="JAEEGB010000016">
    <property type="protein sequence ID" value="MBI6873923.1"/>
    <property type="molecule type" value="Genomic_DNA"/>
</dbReference>
<evidence type="ECO:0000256" key="12">
    <source>
        <dbReference type="ARBA" id="ARBA00022989"/>
    </source>
</evidence>
<comment type="caution">
    <text evidence="18">The sequence shown here is derived from an EMBL/GenBank/DDBJ whole genome shotgun (WGS) entry which is preliminary data.</text>
</comment>
<accession>A0A934I048</accession>
<feature type="transmembrane region" description="Helical" evidence="15">
    <location>
        <begin position="203"/>
        <end position="220"/>
    </location>
</feature>
<dbReference type="SUPFAM" id="SSF55874">
    <property type="entry name" value="ATPase domain of HSP90 chaperone/DNA topoisomerase II/histidine kinase"/>
    <property type="match status" value="1"/>
</dbReference>
<dbReference type="Pfam" id="PF00672">
    <property type="entry name" value="HAMP"/>
    <property type="match status" value="1"/>
</dbReference>
<dbReference type="Pfam" id="PF02518">
    <property type="entry name" value="HATPase_c"/>
    <property type="match status" value="1"/>
</dbReference>
<proteinExistence type="predicted"/>
<dbReference type="InterPro" id="IPR004358">
    <property type="entry name" value="Sig_transdc_His_kin-like_C"/>
</dbReference>
<keyword evidence="7" id="KW-0808">Transferase</keyword>
<keyword evidence="19" id="KW-1185">Reference proteome</keyword>
<dbReference type="InterPro" id="IPR036890">
    <property type="entry name" value="HATPase_C_sf"/>
</dbReference>
<evidence type="ECO:0000256" key="14">
    <source>
        <dbReference type="ARBA" id="ARBA00023136"/>
    </source>
</evidence>
<keyword evidence="9" id="KW-0547">Nucleotide-binding</keyword>
<evidence type="ECO:0000256" key="6">
    <source>
        <dbReference type="ARBA" id="ARBA00022553"/>
    </source>
</evidence>
<comment type="catalytic activity">
    <reaction evidence="1">
        <text>ATP + protein L-histidine = ADP + protein N-phospho-L-histidine.</text>
        <dbReference type="EC" id="2.7.13.3"/>
    </reaction>
</comment>
<dbReference type="SMART" id="SM00304">
    <property type="entry name" value="HAMP"/>
    <property type="match status" value="1"/>
</dbReference>
<dbReference type="InterPro" id="IPR036097">
    <property type="entry name" value="HisK_dim/P_sf"/>
</dbReference>
<dbReference type="CDD" id="cd00082">
    <property type="entry name" value="HisKA"/>
    <property type="match status" value="1"/>
</dbReference>
<dbReference type="PROSITE" id="PS50885">
    <property type="entry name" value="HAMP"/>
    <property type="match status" value="1"/>
</dbReference>
<evidence type="ECO:0000259" key="17">
    <source>
        <dbReference type="PROSITE" id="PS50885"/>
    </source>
</evidence>
<evidence type="ECO:0000256" key="8">
    <source>
        <dbReference type="ARBA" id="ARBA00022692"/>
    </source>
</evidence>
<protein>
    <recommendedName>
        <fullName evidence="4">histidine kinase</fullName>
        <ecNumber evidence="4">2.7.13.3</ecNumber>
    </recommendedName>
</protein>
<dbReference type="EC" id="2.7.13.3" evidence="4"/>
<comment type="subcellular location">
    <subcellularLocation>
        <location evidence="3">Cell membrane</location>
    </subcellularLocation>
    <subcellularLocation>
        <location evidence="2">Membrane</location>
        <topology evidence="2">Multi-pass membrane protein</topology>
    </subcellularLocation>
</comment>
<evidence type="ECO:0000256" key="1">
    <source>
        <dbReference type="ARBA" id="ARBA00000085"/>
    </source>
</evidence>
<keyword evidence="5" id="KW-1003">Cell membrane</keyword>
<keyword evidence="6" id="KW-0597">Phosphoprotein</keyword>
<evidence type="ECO:0000256" key="4">
    <source>
        <dbReference type="ARBA" id="ARBA00012438"/>
    </source>
</evidence>
<feature type="domain" description="Histidine kinase" evidence="16">
    <location>
        <begin position="289"/>
        <end position="505"/>
    </location>
</feature>
<evidence type="ECO:0000256" key="5">
    <source>
        <dbReference type="ARBA" id="ARBA00022475"/>
    </source>
</evidence>
<dbReference type="GO" id="GO:0000155">
    <property type="term" value="F:phosphorelay sensor kinase activity"/>
    <property type="evidence" value="ECO:0007669"/>
    <property type="project" value="InterPro"/>
</dbReference>
<dbReference type="InterPro" id="IPR050398">
    <property type="entry name" value="HssS/ArlS-like"/>
</dbReference>
<dbReference type="Gene3D" id="1.10.287.130">
    <property type="match status" value="1"/>
</dbReference>
<keyword evidence="10 18" id="KW-0418">Kinase</keyword>
<reference evidence="18" key="1">
    <citation type="submission" date="2020-12" db="EMBL/GenBank/DDBJ databases">
        <title>Clostridium thailandense sp. nov., a novel acetogenic bacterium isolated from peat land soil in Thailand.</title>
        <authorList>
            <person name="Chaikitkaew S."/>
            <person name="Birkeland N.K."/>
        </authorList>
    </citation>
    <scope>NUCLEOTIDE SEQUENCE</scope>
    <source>
        <strain evidence="18">DSM 17425</strain>
    </source>
</reference>
<dbReference type="GO" id="GO:0005886">
    <property type="term" value="C:plasma membrane"/>
    <property type="evidence" value="ECO:0007669"/>
    <property type="project" value="UniProtKB-SubCell"/>
</dbReference>
<dbReference type="FunFam" id="3.30.565.10:FF:000013">
    <property type="entry name" value="Two-component sensor histidine kinase"/>
    <property type="match status" value="1"/>
</dbReference>
<dbReference type="Gene3D" id="6.10.340.10">
    <property type="match status" value="1"/>
</dbReference>
<dbReference type="SUPFAM" id="SSF47384">
    <property type="entry name" value="Homodimeric domain of signal transducing histidine kinase"/>
    <property type="match status" value="1"/>
</dbReference>
<evidence type="ECO:0000259" key="16">
    <source>
        <dbReference type="PROSITE" id="PS50109"/>
    </source>
</evidence>
<evidence type="ECO:0000256" key="3">
    <source>
        <dbReference type="ARBA" id="ARBA00004236"/>
    </source>
</evidence>
<dbReference type="Pfam" id="PF00512">
    <property type="entry name" value="HisKA"/>
    <property type="match status" value="1"/>
</dbReference>
<dbReference type="PRINTS" id="PR00344">
    <property type="entry name" value="BCTRLSENSOR"/>
</dbReference>
<organism evidence="18 19">
    <name type="scientific">Clostridium aciditolerans</name>
    <dbReference type="NCBI Taxonomy" id="339861"/>
    <lineage>
        <taxon>Bacteria</taxon>
        <taxon>Bacillati</taxon>
        <taxon>Bacillota</taxon>
        <taxon>Clostridia</taxon>
        <taxon>Eubacteriales</taxon>
        <taxon>Clostridiaceae</taxon>
        <taxon>Clostridium</taxon>
    </lineage>
</organism>
<evidence type="ECO:0000256" key="2">
    <source>
        <dbReference type="ARBA" id="ARBA00004141"/>
    </source>
</evidence>
<dbReference type="InterPro" id="IPR005467">
    <property type="entry name" value="His_kinase_dom"/>
</dbReference>
<keyword evidence="13" id="KW-0902">Two-component regulatory system</keyword>
<evidence type="ECO:0000256" key="7">
    <source>
        <dbReference type="ARBA" id="ARBA00022679"/>
    </source>
</evidence>
<feature type="domain" description="HAMP" evidence="17">
    <location>
        <begin position="237"/>
        <end position="274"/>
    </location>
</feature>
<keyword evidence="14 15" id="KW-0472">Membrane</keyword>
<dbReference type="Gene3D" id="3.30.565.10">
    <property type="entry name" value="Histidine kinase-like ATPase, C-terminal domain"/>
    <property type="match status" value="1"/>
</dbReference>
<gene>
    <name evidence="18" type="ORF">I6U51_14650</name>
</gene>
<sequence>MKVRCPKFIKKLFNPFTRIYNLALDKISKSIRLELIVIFAVCLVASIIVGSISNDTFKKGSMSARIDYTKGVQRISDKALNIADTIKNRNISINDKESINQILQQSRNGENYKILISDLDGKVLYKSDNANETQIDIYATIKNAMETMGNREISVRNNNEIIDTGREYVNFYPIKFFDGKGYLMVSGIPKGDIVYHYGDNTPLPTVIVSLAVFFFMFYFLTKKKMKYIELVSSGLFEISKGNLNYRIEKLGSDEIALLADNINFMAEELKNKIEDERKSERMKSELITNVSHDLRTPLTSIKGYLGLIKEKKYNEDQLEQYVNIAYNKSEKLEVLINDLFEYTKLTNNGVKLDKQTIVLDGLLDQLVEELVPIFEENKVVVSKAFLLEKVIVEVDPGKTARIFENLFINAARYSIKPGTIKVVLTKDNDYVVVSIQNKCEEMSKEELEKIFDRFYRLEKSRASETGGSGLGLAIARSIVELQGGTIEAKYNDKNISFDVKLKIYKG</sequence>
<feature type="transmembrane region" description="Helical" evidence="15">
    <location>
        <begin position="35"/>
        <end position="53"/>
    </location>
</feature>
<dbReference type="GO" id="GO:0005524">
    <property type="term" value="F:ATP binding"/>
    <property type="evidence" value="ECO:0007669"/>
    <property type="project" value="UniProtKB-KW"/>
</dbReference>
<dbReference type="PANTHER" id="PTHR45528:SF8">
    <property type="entry name" value="HISTIDINE KINASE"/>
    <property type="match status" value="1"/>
</dbReference>
<dbReference type="FunFam" id="1.10.287.130:FF:000008">
    <property type="entry name" value="Two-component sensor histidine kinase"/>
    <property type="match status" value="1"/>
</dbReference>
<evidence type="ECO:0000256" key="13">
    <source>
        <dbReference type="ARBA" id="ARBA00023012"/>
    </source>
</evidence>
<dbReference type="InterPro" id="IPR003660">
    <property type="entry name" value="HAMP_dom"/>
</dbReference>
<keyword evidence="8 15" id="KW-0812">Transmembrane</keyword>
<keyword evidence="11" id="KW-0067">ATP-binding</keyword>
<dbReference type="CDD" id="cd06225">
    <property type="entry name" value="HAMP"/>
    <property type="match status" value="1"/>
</dbReference>
<evidence type="ECO:0000256" key="11">
    <source>
        <dbReference type="ARBA" id="ARBA00022840"/>
    </source>
</evidence>
<dbReference type="PROSITE" id="PS50109">
    <property type="entry name" value="HIS_KIN"/>
    <property type="match status" value="1"/>
</dbReference>
<evidence type="ECO:0000256" key="15">
    <source>
        <dbReference type="SAM" id="Phobius"/>
    </source>
</evidence>
<keyword evidence="12 15" id="KW-1133">Transmembrane helix</keyword>
<dbReference type="AlphaFoldDB" id="A0A934I048"/>
<evidence type="ECO:0000256" key="10">
    <source>
        <dbReference type="ARBA" id="ARBA00022777"/>
    </source>
</evidence>
<evidence type="ECO:0000313" key="18">
    <source>
        <dbReference type="EMBL" id="MBI6873923.1"/>
    </source>
</evidence>
<dbReference type="SUPFAM" id="SSF158472">
    <property type="entry name" value="HAMP domain-like"/>
    <property type="match status" value="1"/>
</dbReference>